<dbReference type="Pfam" id="PF07690">
    <property type="entry name" value="MFS_1"/>
    <property type="match status" value="1"/>
</dbReference>
<evidence type="ECO:0000313" key="8">
    <source>
        <dbReference type="Proteomes" id="UP000244855"/>
    </source>
</evidence>
<organism evidence="7 8">
    <name type="scientific">Periconia macrospinosa</name>
    <dbReference type="NCBI Taxonomy" id="97972"/>
    <lineage>
        <taxon>Eukaryota</taxon>
        <taxon>Fungi</taxon>
        <taxon>Dikarya</taxon>
        <taxon>Ascomycota</taxon>
        <taxon>Pezizomycotina</taxon>
        <taxon>Dothideomycetes</taxon>
        <taxon>Pleosporomycetidae</taxon>
        <taxon>Pleosporales</taxon>
        <taxon>Massarineae</taxon>
        <taxon>Periconiaceae</taxon>
        <taxon>Periconia</taxon>
    </lineage>
</organism>
<dbReference type="Gene3D" id="1.20.1250.20">
    <property type="entry name" value="MFS general substrate transporter like domains"/>
    <property type="match status" value="1"/>
</dbReference>
<dbReference type="PANTHER" id="PTHR23502:SF20">
    <property type="entry name" value="TRANSPORTER, PUTATIVE (AFU_ORTHOLOGUE AFUA_6G13880)-RELATED"/>
    <property type="match status" value="1"/>
</dbReference>
<dbReference type="PANTHER" id="PTHR23502">
    <property type="entry name" value="MAJOR FACILITATOR SUPERFAMILY"/>
    <property type="match status" value="1"/>
</dbReference>
<gene>
    <name evidence="7" type="ORF">DM02DRAFT_526302</name>
</gene>
<evidence type="ECO:0000256" key="3">
    <source>
        <dbReference type="ARBA" id="ARBA00022989"/>
    </source>
</evidence>
<keyword evidence="2 5" id="KW-0812">Transmembrane</keyword>
<protein>
    <submittedName>
        <fullName evidence="7">MFS transporter</fullName>
    </submittedName>
</protein>
<dbReference type="PROSITE" id="PS50850">
    <property type="entry name" value="MFS"/>
    <property type="match status" value="1"/>
</dbReference>
<evidence type="ECO:0000256" key="5">
    <source>
        <dbReference type="SAM" id="Phobius"/>
    </source>
</evidence>
<dbReference type="GO" id="GO:0005886">
    <property type="term" value="C:plasma membrane"/>
    <property type="evidence" value="ECO:0007669"/>
    <property type="project" value="TreeGrafter"/>
</dbReference>
<keyword evidence="3 5" id="KW-1133">Transmembrane helix</keyword>
<dbReference type="OrthoDB" id="2585655at2759"/>
<dbReference type="InterPro" id="IPR011701">
    <property type="entry name" value="MFS"/>
</dbReference>
<feature type="transmembrane region" description="Helical" evidence="5">
    <location>
        <begin position="248"/>
        <end position="268"/>
    </location>
</feature>
<comment type="subcellular location">
    <subcellularLocation>
        <location evidence="1">Membrane</location>
        <topology evidence="1">Multi-pass membrane protein</topology>
    </subcellularLocation>
</comment>
<evidence type="ECO:0000256" key="1">
    <source>
        <dbReference type="ARBA" id="ARBA00004141"/>
    </source>
</evidence>
<feature type="transmembrane region" description="Helical" evidence="5">
    <location>
        <begin position="362"/>
        <end position="381"/>
    </location>
</feature>
<dbReference type="InterPro" id="IPR020846">
    <property type="entry name" value="MFS_dom"/>
</dbReference>
<sequence>MSRIRKELYFLTLIYGACVTGAIGPVIVPAFSLVAAEFKVTLQRVTMLNGSLIMALGLGSYVAAVLANVVGRRLLFLGTSVVLVVSCIWAAVAVSYGSLLAARVLQGLAMPSFFSVGGTLSIVDVFAVHERGRRVGLWNFAVLFAVNLTPIISGYLIMALNWRWAFWVLAIAFGVGLVLVCVFYPETQVQIICDGETADKTAQNQPKTPKDKQQNISDHSYVTEAEESAGTDFIIGLVEPLALLRHPVAIWSCLMWSIIFTWVIILGAVADQVFAAPPYSLKPSQVGVLVGVAPLIGSAIGTVFAGWMTDATAKFIGVRNNGTFEPEYRLVGVVPCLVGVAVGAFGLGVAIRDGLPPIVCGVYLACLNFGVGCGCTAIVTYTNDVCMNRTGQVFGLAMLAKSVFAFGLSFMLNDFYAQHGPVIFFSTWGALSTIGCLATIPMFIFGKRFRAFMGPMHSSTS</sequence>
<keyword evidence="4 5" id="KW-0472">Membrane</keyword>
<accession>A0A2V1DRU7</accession>
<feature type="domain" description="Major facilitator superfamily (MFS) profile" evidence="6">
    <location>
        <begin position="9"/>
        <end position="461"/>
    </location>
</feature>
<evidence type="ECO:0000313" key="7">
    <source>
        <dbReference type="EMBL" id="PVI00759.1"/>
    </source>
</evidence>
<feature type="transmembrane region" description="Helical" evidence="5">
    <location>
        <begin position="12"/>
        <end position="35"/>
    </location>
</feature>
<dbReference type="SUPFAM" id="SSF103473">
    <property type="entry name" value="MFS general substrate transporter"/>
    <property type="match status" value="1"/>
</dbReference>
<feature type="transmembrane region" description="Helical" evidence="5">
    <location>
        <begin position="393"/>
        <end position="411"/>
    </location>
</feature>
<dbReference type="EMBL" id="KZ805368">
    <property type="protein sequence ID" value="PVI00759.1"/>
    <property type="molecule type" value="Genomic_DNA"/>
</dbReference>
<dbReference type="GO" id="GO:0022857">
    <property type="term" value="F:transmembrane transporter activity"/>
    <property type="evidence" value="ECO:0007669"/>
    <property type="project" value="InterPro"/>
</dbReference>
<feature type="transmembrane region" description="Helical" evidence="5">
    <location>
        <begin position="423"/>
        <end position="446"/>
    </location>
</feature>
<dbReference type="InterPro" id="IPR036259">
    <property type="entry name" value="MFS_trans_sf"/>
</dbReference>
<feature type="transmembrane region" description="Helical" evidence="5">
    <location>
        <begin position="108"/>
        <end position="128"/>
    </location>
</feature>
<feature type="transmembrane region" description="Helical" evidence="5">
    <location>
        <begin position="288"/>
        <end position="309"/>
    </location>
</feature>
<dbReference type="STRING" id="97972.A0A2V1DRU7"/>
<feature type="transmembrane region" description="Helical" evidence="5">
    <location>
        <begin position="330"/>
        <end position="350"/>
    </location>
</feature>
<evidence type="ECO:0000256" key="2">
    <source>
        <dbReference type="ARBA" id="ARBA00022692"/>
    </source>
</evidence>
<feature type="transmembrane region" description="Helical" evidence="5">
    <location>
        <begin position="74"/>
        <end position="96"/>
    </location>
</feature>
<feature type="transmembrane region" description="Helical" evidence="5">
    <location>
        <begin position="164"/>
        <end position="184"/>
    </location>
</feature>
<keyword evidence="8" id="KW-1185">Reference proteome</keyword>
<dbReference type="Proteomes" id="UP000244855">
    <property type="component" value="Unassembled WGS sequence"/>
</dbReference>
<dbReference type="AlphaFoldDB" id="A0A2V1DRU7"/>
<feature type="transmembrane region" description="Helical" evidence="5">
    <location>
        <begin position="47"/>
        <end position="67"/>
    </location>
</feature>
<reference evidence="7 8" key="1">
    <citation type="journal article" date="2018" name="Sci. Rep.">
        <title>Comparative genomics provides insights into the lifestyle and reveals functional heterogeneity of dark septate endophytic fungi.</title>
        <authorList>
            <person name="Knapp D.G."/>
            <person name="Nemeth J.B."/>
            <person name="Barry K."/>
            <person name="Hainaut M."/>
            <person name="Henrissat B."/>
            <person name="Johnson J."/>
            <person name="Kuo A."/>
            <person name="Lim J.H.P."/>
            <person name="Lipzen A."/>
            <person name="Nolan M."/>
            <person name="Ohm R.A."/>
            <person name="Tamas L."/>
            <person name="Grigoriev I.V."/>
            <person name="Spatafora J.W."/>
            <person name="Nagy L.G."/>
            <person name="Kovacs G.M."/>
        </authorList>
    </citation>
    <scope>NUCLEOTIDE SEQUENCE [LARGE SCALE GENOMIC DNA]</scope>
    <source>
        <strain evidence="7 8">DSE2036</strain>
    </source>
</reference>
<evidence type="ECO:0000259" key="6">
    <source>
        <dbReference type="PROSITE" id="PS50850"/>
    </source>
</evidence>
<feature type="transmembrane region" description="Helical" evidence="5">
    <location>
        <begin position="135"/>
        <end position="158"/>
    </location>
</feature>
<proteinExistence type="predicted"/>
<name>A0A2V1DRU7_9PLEO</name>
<evidence type="ECO:0000256" key="4">
    <source>
        <dbReference type="ARBA" id="ARBA00023136"/>
    </source>
</evidence>